<dbReference type="PANTHER" id="PTHR28228">
    <property type="entry name" value="SECRETORY COMPONENT PROTEIN SHR3"/>
    <property type="match status" value="1"/>
</dbReference>
<organism evidence="2 3">
    <name type="scientific">Lentinula lateritia</name>
    <dbReference type="NCBI Taxonomy" id="40482"/>
    <lineage>
        <taxon>Eukaryota</taxon>
        <taxon>Fungi</taxon>
        <taxon>Dikarya</taxon>
        <taxon>Basidiomycota</taxon>
        <taxon>Agaricomycotina</taxon>
        <taxon>Agaricomycetes</taxon>
        <taxon>Agaricomycetidae</taxon>
        <taxon>Agaricales</taxon>
        <taxon>Marasmiineae</taxon>
        <taxon>Omphalotaceae</taxon>
        <taxon>Lentinula</taxon>
    </lineage>
</organism>
<evidence type="ECO:0000313" key="2">
    <source>
        <dbReference type="EMBL" id="KAJ4493496.1"/>
    </source>
</evidence>
<keyword evidence="1" id="KW-0472">Membrane</keyword>
<name>A0A9W9B067_9AGAR</name>
<protein>
    <submittedName>
        <fullName evidence="2">Uncharacterized protein</fullName>
    </submittedName>
</protein>
<sequence>MGVRAAVIICSPTNDQNLWTAATYYSVIANGPAQIQYAVAMVVLLGATTILWNLRDGRAGNLMFDGGSIFLFCTTIWMYSYSVVSTIFTVFKDLHPHPKTDAVLQKLQLAIFDLASNNLVCSVALTGVFGLQAGRFWTGSADDDDEIASLKATPAASRAKTPQT</sequence>
<dbReference type="SMART" id="SM00786">
    <property type="entry name" value="SHR3_chaperone"/>
    <property type="match status" value="1"/>
</dbReference>
<proteinExistence type="predicted"/>
<feature type="transmembrane region" description="Helical" evidence="1">
    <location>
        <begin position="111"/>
        <end position="131"/>
    </location>
</feature>
<dbReference type="AlphaFoldDB" id="A0A9W9B067"/>
<dbReference type="Pfam" id="PF08229">
    <property type="entry name" value="SHR3_chaperone"/>
    <property type="match status" value="1"/>
</dbReference>
<dbReference type="EMBL" id="JANVFS010000003">
    <property type="protein sequence ID" value="KAJ4493496.1"/>
    <property type="molecule type" value="Genomic_DNA"/>
</dbReference>
<evidence type="ECO:0000256" key="1">
    <source>
        <dbReference type="SAM" id="Phobius"/>
    </source>
</evidence>
<reference evidence="2" key="1">
    <citation type="submission" date="2022-08" db="EMBL/GenBank/DDBJ databases">
        <authorList>
            <consortium name="DOE Joint Genome Institute"/>
            <person name="Min B."/>
            <person name="Riley R."/>
            <person name="Sierra-Patev S."/>
            <person name="Naranjo-Ortiz M."/>
            <person name="Looney B."/>
            <person name="Konkel Z."/>
            <person name="Slot J.C."/>
            <person name="Sakamoto Y."/>
            <person name="Steenwyk J.L."/>
            <person name="Rokas A."/>
            <person name="Carro J."/>
            <person name="Camarero S."/>
            <person name="Ferreira P."/>
            <person name="Molpeceres G."/>
            <person name="Ruiz-Duenas F.J."/>
            <person name="Serrano A."/>
            <person name="Henrissat B."/>
            <person name="Drula E."/>
            <person name="Hughes K.W."/>
            <person name="Mata J.L."/>
            <person name="Ishikawa N.K."/>
            <person name="Vargas-Isla R."/>
            <person name="Ushijima S."/>
            <person name="Smith C.A."/>
            <person name="Ahrendt S."/>
            <person name="Andreopoulos W."/>
            <person name="He G."/>
            <person name="Labutti K."/>
            <person name="Lipzen A."/>
            <person name="Ng V."/>
            <person name="Sandor L."/>
            <person name="Barry K."/>
            <person name="Martinez A.T."/>
            <person name="Xiao Y."/>
            <person name="Gibbons J.G."/>
            <person name="Terashima K."/>
            <person name="Hibbett D.S."/>
            <person name="Grigoriev I.V."/>
        </authorList>
    </citation>
    <scope>NUCLEOTIDE SEQUENCE</scope>
    <source>
        <strain evidence="2">Sp2 HRB7682 ss15</strain>
    </source>
</reference>
<dbReference type="InterPro" id="IPR013248">
    <property type="entry name" value="Psh3/Shr3"/>
</dbReference>
<gene>
    <name evidence="2" type="ORF">C8J55DRAFT_533216</name>
</gene>
<dbReference type="GO" id="GO:0005789">
    <property type="term" value="C:endoplasmic reticulum membrane"/>
    <property type="evidence" value="ECO:0007669"/>
    <property type="project" value="TreeGrafter"/>
</dbReference>
<feature type="transmembrane region" description="Helical" evidence="1">
    <location>
        <begin position="66"/>
        <end position="91"/>
    </location>
</feature>
<dbReference type="PANTHER" id="PTHR28228:SF1">
    <property type="entry name" value="SECRETORY COMPONENT PROTEIN SHR3"/>
    <property type="match status" value="1"/>
</dbReference>
<keyword evidence="1" id="KW-1133">Transmembrane helix</keyword>
<accession>A0A9W9B067</accession>
<evidence type="ECO:0000313" key="3">
    <source>
        <dbReference type="Proteomes" id="UP001150238"/>
    </source>
</evidence>
<keyword evidence="1" id="KW-0812">Transmembrane</keyword>
<dbReference type="GO" id="GO:0006888">
    <property type="term" value="P:endoplasmic reticulum to Golgi vesicle-mediated transport"/>
    <property type="evidence" value="ECO:0007669"/>
    <property type="project" value="TreeGrafter"/>
</dbReference>
<dbReference type="Proteomes" id="UP001150238">
    <property type="component" value="Unassembled WGS sequence"/>
</dbReference>
<dbReference type="GO" id="GO:0051082">
    <property type="term" value="F:unfolded protein binding"/>
    <property type="evidence" value="ECO:0007669"/>
    <property type="project" value="TreeGrafter"/>
</dbReference>
<reference evidence="2" key="2">
    <citation type="journal article" date="2023" name="Proc. Natl. Acad. Sci. U.S.A.">
        <title>A global phylogenomic analysis of the shiitake genus Lentinula.</title>
        <authorList>
            <person name="Sierra-Patev S."/>
            <person name="Min B."/>
            <person name="Naranjo-Ortiz M."/>
            <person name="Looney B."/>
            <person name="Konkel Z."/>
            <person name="Slot J.C."/>
            <person name="Sakamoto Y."/>
            <person name="Steenwyk J.L."/>
            <person name="Rokas A."/>
            <person name="Carro J."/>
            <person name="Camarero S."/>
            <person name="Ferreira P."/>
            <person name="Molpeceres G."/>
            <person name="Ruiz-Duenas F.J."/>
            <person name="Serrano A."/>
            <person name="Henrissat B."/>
            <person name="Drula E."/>
            <person name="Hughes K.W."/>
            <person name="Mata J.L."/>
            <person name="Ishikawa N.K."/>
            <person name="Vargas-Isla R."/>
            <person name="Ushijima S."/>
            <person name="Smith C.A."/>
            <person name="Donoghue J."/>
            <person name="Ahrendt S."/>
            <person name="Andreopoulos W."/>
            <person name="He G."/>
            <person name="LaButti K."/>
            <person name="Lipzen A."/>
            <person name="Ng V."/>
            <person name="Riley R."/>
            <person name="Sandor L."/>
            <person name="Barry K."/>
            <person name="Martinez A.T."/>
            <person name="Xiao Y."/>
            <person name="Gibbons J.G."/>
            <person name="Terashima K."/>
            <person name="Grigoriev I.V."/>
            <person name="Hibbett D."/>
        </authorList>
    </citation>
    <scope>NUCLEOTIDE SEQUENCE</scope>
    <source>
        <strain evidence="2">Sp2 HRB7682 ss15</strain>
    </source>
</reference>
<feature type="transmembrane region" description="Helical" evidence="1">
    <location>
        <begin position="35"/>
        <end position="54"/>
    </location>
</feature>
<comment type="caution">
    <text evidence="2">The sequence shown here is derived from an EMBL/GenBank/DDBJ whole genome shotgun (WGS) entry which is preliminary data.</text>
</comment>